<evidence type="ECO:0000259" key="6">
    <source>
        <dbReference type="PROSITE" id="PS50865"/>
    </source>
</evidence>
<feature type="region of interest" description="Disordered" evidence="5">
    <location>
        <begin position="83"/>
        <end position="105"/>
    </location>
</feature>
<feature type="domain" description="MYND-type" evidence="6">
    <location>
        <begin position="537"/>
        <end position="579"/>
    </location>
</feature>
<feature type="region of interest" description="Disordered" evidence="5">
    <location>
        <begin position="676"/>
        <end position="695"/>
    </location>
</feature>
<evidence type="ECO:0000256" key="3">
    <source>
        <dbReference type="ARBA" id="ARBA00022833"/>
    </source>
</evidence>
<feature type="region of interest" description="Disordered" evidence="5">
    <location>
        <begin position="705"/>
        <end position="731"/>
    </location>
</feature>
<feature type="compositionally biased region" description="Basic and acidic residues" evidence="5">
    <location>
        <begin position="642"/>
        <end position="662"/>
    </location>
</feature>
<accession>A0A9Q9EDS9</accession>
<dbReference type="GO" id="GO:0008270">
    <property type="term" value="F:zinc ion binding"/>
    <property type="evidence" value="ECO:0007669"/>
    <property type="project" value="UniProtKB-KW"/>
</dbReference>
<feature type="compositionally biased region" description="Polar residues" evidence="5">
    <location>
        <begin position="348"/>
        <end position="366"/>
    </location>
</feature>
<protein>
    <submittedName>
        <fullName evidence="7">Zinc finger, MYND-type, MIT domain superfamily</fullName>
    </submittedName>
</protein>
<keyword evidence="1" id="KW-0479">Metal-binding</keyword>
<evidence type="ECO:0000313" key="8">
    <source>
        <dbReference type="Proteomes" id="UP001056384"/>
    </source>
</evidence>
<dbReference type="PROSITE" id="PS50865">
    <property type="entry name" value="ZF_MYND_2"/>
    <property type="match status" value="1"/>
</dbReference>
<proteinExistence type="predicted"/>
<feature type="compositionally biased region" description="Polar residues" evidence="5">
    <location>
        <begin position="705"/>
        <end position="717"/>
    </location>
</feature>
<keyword evidence="3" id="KW-0862">Zinc</keyword>
<reference evidence="7" key="1">
    <citation type="submission" date="2022-06" db="EMBL/GenBank/DDBJ databases">
        <title>Complete genome sequences of two strains of the flax pathogen Septoria linicola.</title>
        <authorList>
            <person name="Lapalu N."/>
            <person name="Simon A."/>
            <person name="Demenou B."/>
            <person name="Paumier D."/>
            <person name="Guillot M.-P."/>
            <person name="Gout L."/>
            <person name="Valade R."/>
        </authorList>
    </citation>
    <scope>NUCLEOTIDE SEQUENCE</scope>
    <source>
        <strain evidence="7">SE15195</strain>
    </source>
</reference>
<dbReference type="Proteomes" id="UP001056384">
    <property type="component" value="Chromosome 1"/>
</dbReference>
<name>A0A9Q9EDS9_9PEZI</name>
<feature type="region of interest" description="Disordered" evidence="5">
    <location>
        <begin position="269"/>
        <end position="389"/>
    </location>
</feature>
<feature type="compositionally biased region" description="Polar residues" evidence="5">
    <location>
        <begin position="275"/>
        <end position="292"/>
    </location>
</feature>
<dbReference type="InterPro" id="IPR002893">
    <property type="entry name" value="Znf_MYND"/>
</dbReference>
<dbReference type="SUPFAM" id="SSF116846">
    <property type="entry name" value="MIT domain"/>
    <property type="match status" value="1"/>
</dbReference>
<dbReference type="EMBL" id="CP099418">
    <property type="protein sequence ID" value="USW47130.1"/>
    <property type="molecule type" value="Genomic_DNA"/>
</dbReference>
<evidence type="ECO:0000256" key="4">
    <source>
        <dbReference type="PROSITE-ProRule" id="PRU00134"/>
    </source>
</evidence>
<evidence type="ECO:0000256" key="1">
    <source>
        <dbReference type="ARBA" id="ARBA00022723"/>
    </source>
</evidence>
<evidence type="ECO:0000256" key="5">
    <source>
        <dbReference type="SAM" id="MobiDB-lite"/>
    </source>
</evidence>
<keyword evidence="2 4" id="KW-0863">Zinc-finger</keyword>
<keyword evidence="8" id="KW-1185">Reference proteome</keyword>
<sequence length="777" mass="86263">MANAAQTAGWLEEEHAEAVVEASALSFAQSPLLPAVERRLAADLYELEAPVPKPFTTGDDDDGWIDNDPTRFRRRIRPLRRRRRRRDRNVVEASQDALPTSSRPQLPEVPVPFRVISWQSAQQSNIVSTAITKPKRAATTPLTPVLSPLTELPPVEGALHALRHHRLERPLKAAEAAYAKACDFDHRGDYNFAYDYYELAQRNLLLCLELDVTAGVRQEMQTQLDRVLEVLAELSSARIPGEDVRRLGRPVFDYSLVMRARKEAGSVKFRGVGGSSSTHHASPLSPSTQATHLFNVPSPPTNPAMGTPWSPVERARTASLPDGRERRATPLASRQSTTLPDRQGTPVPGNSRSTSPATNSRASTPSEELRKLSPEHPRRGLSAYVPAEVDDPRALKSRAEHDPNFVPRPCYQSSDIWHRDVNTSSKSVTRQIVAHHLRDAGNPSWQKDTFWDATGTYHGADAISKNTEIELLRQSNPRCAISLPAGIDSGNDDEDDDEQEEEEEDDDDFDVEAAVLHPEQDRASGAINDSLAGKHSCATCGRNRGPQGSFCFPCNTCKMYWYCSEPCLRMKTRCHSGSCALLSARPNKRKSPEVSRAEDVDKGIAAYIDVLGKDDRKNKLPRLTTQPVGSLFSWRPASHDGQLARDEEAARRNSEQTRRLHGEGLLMAAIAGRPARASNGKYANNESPQSKADEERQLQTALLNSMSSPTHAASTSRAADPPTAPEGRRVDAIRYSKDYHRTIEYLCTLGRPERTRWIDGFDISRDRQPWAATIETF</sequence>
<evidence type="ECO:0000313" key="7">
    <source>
        <dbReference type="EMBL" id="USW47130.1"/>
    </source>
</evidence>
<dbReference type="SUPFAM" id="SSF144232">
    <property type="entry name" value="HIT/MYND zinc finger-like"/>
    <property type="match status" value="1"/>
</dbReference>
<dbReference type="OrthoDB" id="3623434at2759"/>
<dbReference type="AlphaFoldDB" id="A0A9Q9EDS9"/>
<feature type="compositionally biased region" description="Acidic residues" evidence="5">
    <location>
        <begin position="490"/>
        <end position="508"/>
    </location>
</feature>
<organism evidence="7 8">
    <name type="scientific">Septoria linicola</name>
    <dbReference type="NCBI Taxonomy" id="215465"/>
    <lineage>
        <taxon>Eukaryota</taxon>
        <taxon>Fungi</taxon>
        <taxon>Dikarya</taxon>
        <taxon>Ascomycota</taxon>
        <taxon>Pezizomycotina</taxon>
        <taxon>Dothideomycetes</taxon>
        <taxon>Dothideomycetidae</taxon>
        <taxon>Mycosphaerellales</taxon>
        <taxon>Mycosphaerellaceae</taxon>
        <taxon>Septoria</taxon>
    </lineage>
</organism>
<feature type="compositionally biased region" description="Basic and acidic residues" evidence="5">
    <location>
        <begin position="367"/>
        <end position="378"/>
    </location>
</feature>
<feature type="compositionally biased region" description="Polar residues" evidence="5">
    <location>
        <begin position="681"/>
        <end position="690"/>
    </location>
</feature>
<dbReference type="InterPro" id="IPR036181">
    <property type="entry name" value="MIT_dom_sf"/>
</dbReference>
<evidence type="ECO:0000256" key="2">
    <source>
        <dbReference type="ARBA" id="ARBA00022771"/>
    </source>
</evidence>
<feature type="region of interest" description="Disordered" evidence="5">
    <location>
        <begin position="481"/>
        <end position="508"/>
    </location>
</feature>
<gene>
    <name evidence="7" type="ORF">Slin15195_G004490</name>
</gene>
<feature type="region of interest" description="Disordered" evidence="5">
    <location>
        <begin position="631"/>
        <end position="664"/>
    </location>
</feature>